<dbReference type="Pfam" id="PF03407">
    <property type="entry name" value="Nucleotid_trans"/>
    <property type="match status" value="1"/>
</dbReference>
<dbReference type="Proteomes" id="UP000245119">
    <property type="component" value="Linkage Group LG14"/>
</dbReference>
<protein>
    <recommendedName>
        <fullName evidence="1">Nucleotide-diphospho-sugar transferase domain-containing protein</fullName>
    </recommendedName>
</protein>
<sequence length="306" mass="35656">MPYQDAVNKADIRDPSLSVVASAAKKLLDEHPLLVTVINHAYLPLMYNWMCHTKRFQGLHDRLLVLAEDKQSLAQFTQRWPGVRSMTINSQRFSLGGQLPFNTVGYVRMMVLRTEVLNELVQSNLPFVLFETDFVWLRNPVPDFLELAFKEELDLVGSKSAVEDQIMCGGFIYFRNTEHTRLLWAEVTRKMHSLEDRMKFLKDNESAPKKENEQRYLNALLAFISGLQVNYEGVRYGLVDYNTSVVDGKWYTNKILRRRTSPKAIHNNFLTTTREKIIRFKAFGQWFLKSDDSCDDEKLQHHPFVD</sequence>
<dbReference type="PANTHER" id="PTHR47032">
    <property type="entry name" value="UDP-D-XYLOSE:L-FUCOSE ALPHA-1,3-D-XYLOSYLTRANSFERASE-RELATED"/>
    <property type="match status" value="1"/>
</dbReference>
<evidence type="ECO:0000259" key="1">
    <source>
        <dbReference type="Pfam" id="PF03407"/>
    </source>
</evidence>
<reference evidence="2 3" key="1">
    <citation type="submission" date="2018-04" db="EMBL/GenBank/DDBJ databases">
        <title>The genome of golden apple snail Pomacea canaliculata provides insight into stress tolerance and invasive adaptation.</title>
        <authorList>
            <person name="Liu C."/>
            <person name="Liu B."/>
            <person name="Ren Y."/>
            <person name="Zhang Y."/>
            <person name="Wang H."/>
            <person name="Li S."/>
            <person name="Jiang F."/>
            <person name="Yin L."/>
            <person name="Zhang G."/>
            <person name="Qian W."/>
            <person name="Fan W."/>
        </authorList>
    </citation>
    <scope>NUCLEOTIDE SEQUENCE [LARGE SCALE GENOMIC DNA]</scope>
    <source>
        <strain evidence="2">SZHN2017</strain>
        <tissue evidence="2">Muscle</tissue>
    </source>
</reference>
<dbReference type="GO" id="GO:0005794">
    <property type="term" value="C:Golgi apparatus"/>
    <property type="evidence" value="ECO:0007669"/>
    <property type="project" value="TreeGrafter"/>
</dbReference>
<name>A0A2T7NCF8_POMCA</name>
<keyword evidence="3" id="KW-1185">Reference proteome</keyword>
<evidence type="ECO:0000313" key="3">
    <source>
        <dbReference type="Proteomes" id="UP000245119"/>
    </source>
</evidence>
<comment type="caution">
    <text evidence="2">The sequence shown here is derived from an EMBL/GenBank/DDBJ whole genome shotgun (WGS) entry which is preliminary data.</text>
</comment>
<accession>A0A2T7NCF8</accession>
<organism evidence="2 3">
    <name type="scientific">Pomacea canaliculata</name>
    <name type="common">Golden apple snail</name>
    <dbReference type="NCBI Taxonomy" id="400727"/>
    <lineage>
        <taxon>Eukaryota</taxon>
        <taxon>Metazoa</taxon>
        <taxon>Spiralia</taxon>
        <taxon>Lophotrochozoa</taxon>
        <taxon>Mollusca</taxon>
        <taxon>Gastropoda</taxon>
        <taxon>Caenogastropoda</taxon>
        <taxon>Architaenioglossa</taxon>
        <taxon>Ampullarioidea</taxon>
        <taxon>Ampullariidae</taxon>
        <taxon>Pomacea</taxon>
    </lineage>
</organism>
<dbReference type="OrthoDB" id="1712432at2759"/>
<dbReference type="InterPro" id="IPR052636">
    <property type="entry name" value="UDP-D-xylose:L-fucose_XylT"/>
</dbReference>
<feature type="domain" description="Nucleotide-diphospho-sugar transferase" evidence="1">
    <location>
        <begin position="59"/>
        <end position="279"/>
    </location>
</feature>
<dbReference type="PANTHER" id="PTHR47032:SF1">
    <property type="entry name" value="UDP-D-XYLOSE:L-FUCOSE ALPHA-1,3-D-XYLOSYLTRANSFERASE-RELATED"/>
    <property type="match status" value="1"/>
</dbReference>
<dbReference type="EMBL" id="PZQS01000014">
    <property type="protein sequence ID" value="PVD18856.1"/>
    <property type="molecule type" value="Genomic_DNA"/>
</dbReference>
<proteinExistence type="predicted"/>
<evidence type="ECO:0000313" key="2">
    <source>
        <dbReference type="EMBL" id="PVD18856.1"/>
    </source>
</evidence>
<dbReference type="AlphaFoldDB" id="A0A2T7NCF8"/>
<dbReference type="GO" id="GO:0016757">
    <property type="term" value="F:glycosyltransferase activity"/>
    <property type="evidence" value="ECO:0007669"/>
    <property type="project" value="TreeGrafter"/>
</dbReference>
<gene>
    <name evidence="2" type="ORF">C0Q70_21413</name>
</gene>
<dbReference type="InterPro" id="IPR005069">
    <property type="entry name" value="Nucl-diP-sugar_transferase"/>
</dbReference>